<dbReference type="GO" id="GO:0005344">
    <property type="term" value="F:oxygen carrier activity"/>
    <property type="evidence" value="ECO:0007669"/>
    <property type="project" value="UniProtKB-KW"/>
</dbReference>
<dbReference type="Pfam" id="PF00042">
    <property type="entry name" value="Globin"/>
    <property type="match status" value="1"/>
</dbReference>
<reference evidence="7 8" key="1">
    <citation type="journal article" date="2014" name="Proc. Natl. Acad. Sci. U.S.A.">
        <title>Functional type 2 photosynthetic reaction centers found in the rare bacterial phylum Gemmatimonadetes.</title>
        <authorList>
            <person name="Zeng Y."/>
            <person name="Feng F."/>
            <person name="Medova H."/>
            <person name="Dean J."/>
            <person name="Koblizek M."/>
        </authorList>
    </citation>
    <scope>NUCLEOTIDE SEQUENCE [LARGE SCALE GENOMIC DNA]</scope>
    <source>
        <strain evidence="7 8">AP64</strain>
    </source>
</reference>
<keyword evidence="3" id="KW-0479">Metal-binding</keyword>
<dbReference type="PRINTS" id="PR00188">
    <property type="entry name" value="PLANTGLOBIN"/>
</dbReference>
<protein>
    <recommendedName>
        <fullName evidence="6">Globin domain-containing protein</fullName>
    </recommendedName>
</protein>
<keyword evidence="2 5" id="KW-0561">Oxygen transport</keyword>
<keyword evidence="5" id="KW-0813">Transport</keyword>
<dbReference type="STRING" id="1379270.GEMMAAP_18205"/>
<evidence type="ECO:0000256" key="1">
    <source>
        <dbReference type="ARBA" id="ARBA00022617"/>
    </source>
</evidence>
<keyword evidence="4" id="KW-0408">Iron</keyword>
<dbReference type="GO" id="GO:0071500">
    <property type="term" value="P:cellular response to nitrosative stress"/>
    <property type="evidence" value="ECO:0007669"/>
    <property type="project" value="TreeGrafter"/>
</dbReference>
<evidence type="ECO:0000313" key="7">
    <source>
        <dbReference type="EMBL" id="AMW06195.1"/>
    </source>
</evidence>
<organism evidence="7 8">
    <name type="scientific">Gemmatimonas phototrophica</name>
    <dbReference type="NCBI Taxonomy" id="1379270"/>
    <lineage>
        <taxon>Bacteria</taxon>
        <taxon>Pseudomonadati</taxon>
        <taxon>Gemmatimonadota</taxon>
        <taxon>Gemmatimonadia</taxon>
        <taxon>Gemmatimonadales</taxon>
        <taxon>Gemmatimonadaceae</taxon>
        <taxon>Gemmatimonas</taxon>
    </lineage>
</organism>
<dbReference type="GO" id="GO:0020037">
    <property type="term" value="F:heme binding"/>
    <property type="evidence" value="ECO:0007669"/>
    <property type="project" value="InterPro"/>
</dbReference>
<dbReference type="eggNOG" id="COG1017">
    <property type="taxonomic scope" value="Bacteria"/>
</dbReference>
<dbReference type="OrthoDB" id="9801223at2"/>
<gene>
    <name evidence="7" type="ORF">GEMMAAP_18205</name>
</gene>
<keyword evidence="8" id="KW-1185">Reference proteome</keyword>
<evidence type="ECO:0000256" key="4">
    <source>
        <dbReference type="ARBA" id="ARBA00023004"/>
    </source>
</evidence>
<dbReference type="PROSITE" id="PS01033">
    <property type="entry name" value="GLOBIN"/>
    <property type="match status" value="1"/>
</dbReference>
<dbReference type="Gene3D" id="1.10.490.10">
    <property type="entry name" value="Globins"/>
    <property type="match status" value="1"/>
</dbReference>
<dbReference type="GO" id="GO:0019825">
    <property type="term" value="F:oxygen binding"/>
    <property type="evidence" value="ECO:0007669"/>
    <property type="project" value="InterPro"/>
</dbReference>
<comment type="similarity">
    <text evidence="5">Belongs to the globin family.</text>
</comment>
<evidence type="ECO:0000256" key="2">
    <source>
        <dbReference type="ARBA" id="ARBA00022621"/>
    </source>
</evidence>
<dbReference type="InterPro" id="IPR009050">
    <property type="entry name" value="Globin-like_sf"/>
</dbReference>
<name>A0A143BNN0_9BACT</name>
<keyword evidence="1 5" id="KW-0349">Heme</keyword>
<evidence type="ECO:0000256" key="3">
    <source>
        <dbReference type="ARBA" id="ARBA00022723"/>
    </source>
</evidence>
<dbReference type="EMBL" id="CP011454">
    <property type="protein sequence ID" value="AMW06195.1"/>
    <property type="molecule type" value="Genomic_DNA"/>
</dbReference>
<proteinExistence type="inferred from homology"/>
<evidence type="ECO:0000313" key="8">
    <source>
        <dbReference type="Proteomes" id="UP000076404"/>
    </source>
</evidence>
<dbReference type="RefSeq" id="WP_026850885.1">
    <property type="nucleotide sequence ID" value="NZ_CP011454.1"/>
</dbReference>
<reference evidence="7 8" key="2">
    <citation type="journal article" date="2016" name="Environ. Microbiol. Rep.">
        <title>Metagenomic evidence for the presence of phototrophic Gemmatimonadetes bacteria in diverse environments.</title>
        <authorList>
            <person name="Zeng Y."/>
            <person name="Baumbach J."/>
            <person name="Barbosa E.G."/>
            <person name="Azevedo V."/>
            <person name="Zhang C."/>
            <person name="Koblizek M."/>
        </authorList>
    </citation>
    <scope>NUCLEOTIDE SEQUENCE [LARGE SCALE GENOMIC DNA]</scope>
    <source>
        <strain evidence="7 8">AP64</strain>
    </source>
</reference>
<dbReference type="Proteomes" id="UP000076404">
    <property type="component" value="Chromosome"/>
</dbReference>
<dbReference type="PANTHER" id="PTHR43396:SF3">
    <property type="entry name" value="FLAVOHEMOPROTEIN"/>
    <property type="match status" value="1"/>
</dbReference>
<evidence type="ECO:0000256" key="5">
    <source>
        <dbReference type="RuleBase" id="RU000356"/>
    </source>
</evidence>
<dbReference type="GO" id="GO:0046210">
    <property type="term" value="P:nitric oxide catabolic process"/>
    <property type="evidence" value="ECO:0007669"/>
    <property type="project" value="TreeGrafter"/>
</dbReference>
<evidence type="ECO:0000259" key="6">
    <source>
        <dbReference type="PROSITE" id="PS01033"/>
    </source>
</evidence>
<dbReference type="InterPro" id="IPR000971">
    <property type="entry name" value="Globin"/>
</dbReference>
<accession>A0A143BNN0</accession>
<dbReference type="KEGG" id="gph:GEMMAAP_18205"/>
<dbReference type="GO" id="GO:0071949">
    <property type="term" value="F:FAD binding"/>
    <property type="evidence" value="ECO:0007669"/>
    <property type="project" value="TreeGrafter"/>
</dbReference>
<dbReference type="SUPFAM" id="SSF46458">
    <property type="entry name" value="Globin-like"/>
    <property type="match status" value="1"/>
</dbReference>
<sequence>MNLSAERIIRESWATLVPMRALAAQLFYTRLFEIDPSAKLLFDGKPMYVQHEKFLQTIDTLVQMLDYPPQIIEELQALSRRHVGYGVVVAHYETVGAALLWALEQGLGDQWNADVKRAWTELYLFISGVMTRTASTS</sequence>
<dbReference type="GO" id="GO:0008941">
    <property type="term" value="F:nitric oxide dioxygenase NAD(P)H activity"/>
    <property type="evidence" value="ECO:0007669"/>
    <property type="project" value="TreeGrafter"/>
</dbReference>
<feature type="domain" description="Globin" evidence="6">
    <location>
        <begin position="1"/>
        <end position="135"/>
    </location>
</feature>
<dbReference type="PANTHER" id="PTHR43396">
    <property type="entry name" value="FLAVOHEMOPROTEIN"/>
    <property type="match status" value="1"/>
</dbReference>
<dbReference type="GO" id="GO:0046872">
    <property type="term" value="F:metal ion binding"/>
    <property type="evidence" value="ECO:0007669"/>
    <property type="project" value="UniProtKB-KW"/>
</dbReference>
<dbReference type="InterPro" id="IPR012292">
    <property type="entry name" value="Globin/Proto"/>
</dbReference>
<dbReference type="AlphaFoldDB" id="A0A143BNN0"/>